<dbReference type="EMBL" id="BPLR01020477">
    <property type="protein sequence ID" value="GIX79282.1"/>
    <property type="molecule type" value="Genomic_DNA"/>
</dbReference>
<organism evidence="2 3">
    <name type="scientific">Caerostris extrusa</name>
    <name type="common">Bark spider</name>
    <name type="synonym">Caerostris bankana</name>
    <dbReference type="NCBI Taxonomy" id="172846"/>
    <lineage>
        <taxon>Eukaryota</taxon>
        <taxon>Metazoa</taxon>
        <taxon>Ecdysozoa</taxon>
        <taxon>Arthropoda</taxon>
        <taxon>Chelicerata</taxon>
        <taxon>Arachnida</taxon>
        <taxon>Araneae</taxon>
        <taxon>Araneomorphae</taxon>
        <taxon>Entelegynae</taxon>
        <taxon>Araneoidea</taxon>
        <taxon>Araneidae</taxon>
        <taxon>Caerostris</taxon>
    </lineage>
</organism>
<sequence length="83" mass="9607">MHISSYTFVYGIEGPQPHFYAYLTAIHWNKRMLRDNLSKKQIPQPPLSPDDDAKDDDEVGCVLWIIVSIVFHLTLFVVIISYV</sequence>
<accession>A0AAV4N369</accession>
<dbReference type="AlphaFoldDB" id="A0AAV4N369"/>
<evidence type="ECO:0000313" key="3">
    <source>
        <dbReference type="Proteomes" id="UP001054945"/>
    </source>
</evidence>
<proteinExistence type="predicted"/>
<keyword evidence="3" id="KW-1185">Reference proteome</keyword>
<protein>
    <submittedName>
        <fullName evidence="2">Uncharacterized protein</fullName>
    </submittedName>
</protein>
<evidence type="ECO:0000256" key="1">
    <source>
        <dbReference type="SAM" id="Phobius"/>
    </source>
</evidence>
<feature type="transmembrane region" description="Helical" evidence="1">
    <location>
        <begin position="62"/>
        <end position="82"/>
    </location>
</feature>
<keyword evidence="1" id="KW-0812">Transmembrane</keyword>
<keyword evidence="1" id="KW-1133">Transmembrane helix</keyword>
<comment type="caution">
    <text evidence="2">The sequence shown here is derived from an EMBL/GenBank/DDBJ whole genome shotgun (WGS) entry which is preliminary data.</text>
</comment>
<dbReference type="Proteomes" id="UP001054945">
    <property type="component" value="Unassembled WGS sequence"/>
</dbReference>
<gene>
    <name evidence="2" type="ORF">CEXT_714281</name>
</gene>
<keyword evidence="1" id="KW-0472">Membrane</keyword>
<reference evidence="2 3" key="1">
    <citation type="submission" date="2021-06" db="EMBL/GenBank/DDBJ databases">
        <title>Caerostris extrusa draft genome.</title>
        <authorList>
            <person name="Kono N."/>
            <person name="Arakawa K."/>
        </authorList>
    </citation>
    <scope>NUCLEOTIDE SEQUENCE [LARGE SCALE GENOMIC DNA]</scope>
</reference>
<name>A0AAV4N369_CAEEX</name>
<evidence type="ECO:0000313" key="2">
    <source>
        <dbReference type="EMBL" id="GIX79282.1"/>
    </source>
</evidence>